<dbReference type="Gene3D" id="3.40.630.30">
    <property type="match status" value="1"/>
</dbReference>
<comment type="caution">
    <text evidence="1">The sequence shown here is derived from an EMBL/GenBank/DDBJ whole genome shotgun (WGS) entry which is preliminary data.</text>
</comment>
<dbReference type="EMBL" id="VLTJ01000029">
    <property type="protein sequence ID" value="TSH93003.1"/>
    <property type="molecule type" value="Genomic_DNA"/>
</dbReference>
<sequence>MSTWKPSPSLADIDAERWAQLAAGDPTLSAAFLGALQASGSASQDSGWQPAHLVREGASAVLPLYAKSHSYGEYVFDHGWANAAHRAGLRYYPKLVTAVPFTPAAGRRLLTGTAALDATLAGEAYAAVRALAERGQVSSWHLLFPDDSEAPAWASTGLLHRLGCQYHWFDRGYGDFDGFLGRFRQSRRKTVKRERRLVAEQGVDLATLDGTQLEPHHWQVFYQCYRDTYEKRSGHAGYLNQAFFAAMARDMPEQVVMTLATHEGRYVAAALCLRSADTLYGRYWGALDDFANLHFEACYYQGIEYCLAHGLTRFDPGAQGEHKIPRGFEPVLTHSFHWLAEPRLANAVADFLAEERVYMQDYARDARELLPFHRAPAPE</sequence>
<dbReference type="GO" id="GO:0016740">
    <property type="term" value="F:transferase activity"/>
    <property type="evidence" value="ECO:0007669"/>
    <property type="project" value="UniProtKB-KW"/>
</dbReference>
<evidence type="ECO:0000313" key="2">
    <source>
        <dbReference type="Proteomes" id="UP000318405"/>
    </source>
</evidence>
<dbReference type="Proteomes" id="UP000318405">
    <property type="component" value="Unassembled WGS sequence"/>
</dbReference>
<dbReference type="PANTHER" id="PTHR47017:SF1">
    <property type="entry name" value="ACYL-COA"/>
    <property type="match status" value="1"/>
</dbReference>
<dbReference type="SUPFAM" id="SSF55729">
    <property type="entry name" value="Acyl-CoA N-acyltransferases (Nat)"/>
    <property type="match status" value="1"/>
</dbReference>
<reference evidence="1 2" key="1">
    <citation type="submission" date="2019-07" db="EMBL/GenBank/DDBJ databases">
        <title>Qingshengfaniella alkalisoli gen. nov., sp. nov., isolated from saline soil.</title>
        <authorList>
            <person name="Xu L."/>
            <person name="Huang X.-X."/>
            <person name="Sun J.-Q."/>
        </authorList>
    </citation>
    <scope>NUCLEOTIDE SEQUENCE [LARGE SCALE GENOMIC DNA]</scope>
    <source>
        <strain evidence="1 2">DSM 27279</strain>
    </source>
</reference>
<dbReference type="InterPro" id="IPR016181">
    <property type="entry name" value="Acyl_CoA_acyltransferase"/>
</dbReference>
<name>A0A556AJF1_9BURK</name>
<organism evidence="1 2">
    <name type="scientific">Verticiella sediminum</name>
    <dbReference type="NCBI Taxonomy" id="1247510"/>
    <lineage>
        <taxon>Bacteria</taxon>
        <taxon>Pseudomonadati</taxon>
        <taxon>Pseudomonadota</taxon>
        <taxon>Betaproteobacteria</taxon>
        <taxon>Burkholderiales</taxon>
        <taxon>Alcaligenaceae</taxon>
        <taxon>Verticiella</taxon>
    </lineage>
</organism>
<evidence type="ECO:0000313" key="1">
    <source>
        <dbReference type="EMBL" id="TSH93003.1"/>
    </source>
</evidence>
<dbReference type="RefSeq" id="WP_143949369.1">
    <property type="nucleotide sequence ID" value="NZ_BAABMB010000001.1"/>
</dbReference>
<proteinExistence type="predicted"/>
<dbReference type="PANTHER" id="PTHR47017">
    <property type="entry name" value="ACYL-COA"/>
    <property type="match status" value="1"/>
</dbReference>
<keyword evidence="1" id="KW-0808">Transferase</keyword>
<dbReference type="OrthoDB" id="9776898at2"/>
<dbReference type="Pfam" id="PF04339">
    <property type="entry name" value="FemAB_like"/>
    <property type="match status" value="1"/>
</dbReference>
<protein>
    <submittedName>
        <fullName evidence="1">N-acetyltransferase</fullName>
    </submittedName>
</protein>
<dbReference type="InterPro" id="IPR007434">
    <property type="entry name" value="FemAB-like"/>
</dbReference>
<dbReference type="AlphaFoldDB" id="A0A556AJF1"/>
<keyword evidence="2" id="KW-1185">Reference proteome</keyword>
<accession>A0A556AJF1</accession>
<gene>
    <name evidence="1" type="ORF">FOZ76_16590</name>
</gene>